<dbReference type="InterPro" id="IPR053137">
    <property type="entry name" value="NLR-like"/>
</dbReference>
<dbReference type="PANTHER" id="PTHR46082">
    <property type="entry name" value="ATP/GTP-BINDING PROTEIN-RELATED"/>
    <property type="match status" value="1"/>
</dbReference>
<dbReference type="Proteomes" id="UP000800200">
    <property type="component" value="Unassembled WGS sequence"/>
</dbReference>
<reference evidence="2" key="1">
    <citation type="journal article" date="2020" name="Stud. Mycol.">
        <title>101 Dothideomycetes genomes: a test case for predicting lifestyles and emergence of pathogens.</title>
        <authorList>
            <person name="Haridas S."/>
            <person name="Albert R."/>
            <person name="Binder M."/>
            <person name="Bloem J."/>
            <person name="Labutti K."/>
            <person name="Salamov A."/>
            <person name="Andreopoulos B."/>
            <person name="Baker S."/>
            <person name="Barry K."/>
            <person name="Bills G."/>
            <person name="Bluhm B."/>
            <person name="Cannon C."/>
            <person name="Castanera R."/>
            <person name="Culley D."/>
            <person name="Daum C."/>
            <person name="Ezra D."/>
            <person name="Gonzalez J."/>
            <person name="Henrissat B."/>
            <person name="Kuo A."/>
            <person name="Liang C."/>
            <person name="Lipzen A."/>
            <person name="Lutzoni F."/>
            <person name="Magnuson J."/>
            <person name="Mondo S."/>
            <person name="Nolan M."/>
            <person name="Ohm R."/>
            <person name="Pangilinan J."/>
            <person name="Park H.-J."/>
            <person name="Ramirez L."/>
            <person name="Alfaro M."/>
            <person name="Sun H."/>
            <person name="Tritt A."/>
            <person name="Yoshinaga Y."/>
            <person name="Zwiers L.-H."/>
            <person name="Turgeon B."/>
            <person name="Goodwin S."/>
            <person name="Spatafora J."/>
            <person name="Crous P."/>
            <person name="Grigoriev I."/>
        </authorList>
    </citation>
    <scope>NUCLEOTIDE SEQUENCE</scope>
    <source>
        <strain evidence="2">CBS 207.26</strain>
    </source>
</reference>
<dbReference type="OrthoDB" id="194358at2759"/>
<dbReference type="GO" id="GO:0003824">
    <property type="term" value="F:catalytic activity"/>
    <property type="evidence" value="ECO:0007669"/>
    <property type="project" value="InterPro"/>
</dbReference>
<organism evidence="2 3">
    <name type="scientific">Zopfia rhizophila CBS 207.26</name>
    <dbReference type="NCBI Taxonomy" id="1314779"/>
    <lineage>
        <taxon>Eukaryota</taxon>
        <taxon>Fungi</taxon>
        <taxon>Dikarya</taxon>
        <taxon>Ascomycota</taxon>
        <taxon>Pezizomycotina</taxon>
        <taxon>Dothideomycetes</taxon>
        <taxon>Dothideomycetes incertae sedis</taxon>
        <taxon>Zopfiaceae</taxon>
        <taxon>Zopfia</taxon>
    </lineage>
</organism>
<name>A0A6A6E397_9PEZI</name>
<feature type="non-terminal residue" evidence="2">
    <location>
        <position position="1"/>
    </location>
</feature>
<sequence>YTIAIVCAMPIEFDPIVALFDNEACCAYHGAPDDYNTYIVGRFAGHHTVLIMPGKGEVDAGMCTQLLRRHFRNIEITLLVGVCGAMPRNIKAKEPIYLGDVIVGPQVWRFLHDARSSQSQSRGSELQLRNLVAESASPRVRQLGNILTTDLFRKRTIDLGISYLKSLQERSAKYGYPHNTNDKLFKPGYLHLHRSSNLQCSCAYPARSGCEVANDTLCTILGCEENGIERERNLSEEPPKPNIHVGTIASSDLVMRARSTFDAEFERHNVLGVDMEGGGVSKATDCIVIKGAVDYADTHKNKDFQFYAAAAAASVAKAFLMNLYRGTTSM</sequence>
<keyword evidence="3" id="KW-1185">Reference proteome</keyword>
<accession>A0A6A6E397</accession>
<dbReference type="Pfam" id="PF01048">
    <property type="entry name" value="PNP_UDP_1"/>
    <property type="match status" value="1"/>
</dbReference>
<dbReference type="PANTHER" id="PTHR46082:SF6">
    <property type="entry name" value="AAA+ ATPASE DOMAIN-CONTAINING PROTEIN-RELATED"/>
    <property type="match status" value="1"/>
</dbReference>
<evidence type="ECO:0000313" key="2">
    <source>
        <dbReference type="EMBL" id="KAF2185212.1"/>
    </source>
</evidence>
<proteinExistence type="predicted"/>
<dbReference type="Gene3D" id="3.40.50.1580">
    <property type="entry name" value="Nucleoside phosphorylase domain"/>
    <property type="match status" value="1"/>
</dbReference>
<dbReference type="SUPFAM" id="SSF53167">
    <property type="entry name" value="Purine and uridine phosphorylases"/>
    <property type="match status" value="1"/>
</dbReference>
<feature type="domain" description="Nucleoside phosphorylase" evidence="1">
    <location>
        <begin position="2"/>
        <end position="131"/>
    </location>
</feature>
<dbReference type="EMBL" id="ML994634">
    <property type="protein sequence ID" value="KAF2185212.1"/>
    <property type="molecule type" value="Genomic_DNA"/>
</dbReference>
<evidence type="ECO:0000259" key="1">
    <source>
        <dbReference type="Pfam" id="PF01048"/>
    </source>
</evidence>
<dbReference type="InterPro" id="IPR035994">
    <property type="entry name" value="Nucleoside_phosphorylase_sf"/>
</dbReference>
<dbReference type="AlphaFoldDB" id="A0A6A6E397"/>
<evidence type="ECO:0000313" key="3">
    <source>
        <dbReference type="Proteomes" id="UP000800200"/>
    </source>
</evidence>
<dbReference type="GO" id="GO:0009116">
    <property type="term" value="P:nucleoside metabolic process"/>
    <property type="evidence" value="ECO:0007669"/>
    <property type="project" value="InterPro"/>
</dbReference>
<dbReference type="InterPro" id="IPR000845">
    <property type="entry name" value="Nucleoside_phosphorylase_d"/>
</dbReference>
<gene>
    <name evidence="2" type="ORF">K469DRAFT_576599</name>
</gene>
<protein>
    <submittedName>
        <fullName evidence="2">Purine and uridine phosphorylase</fullName>
    </submittedName>
</protein>